<protein>
    <recommendedName>
        <fullName evidence="4">Glycosyltransferase RgtA/B/C/D-like domain-containing protein</fullName>
    </recommendedName>
</protein>
<feature type="transmembrane region" description="Helical" evidence="1">
    <location>
        <begin position="477"/>
        <end position="497"/>
    </location>
</feature>
<feature type="transmembrane region" description="Helical" evidence="1">
    <location>
        <begin position="273"/>
        <end position="303"/>
    </location>
</feature>
<evidence type="ECO:0008006" key="4">
    <source>
        <dbReference type="Google" id="ProtNLM"/>
    </source>
</evidence>
<evidence type="ECO:0000313" key="2">
    <source>
        <dbReference type="EMBL" id="KYF56061.1"/>
    </source>
</evidence>
<name>A0A150PK53_SORCE</name>
<proteinExistence type="predicted"/>
<reference evidence="2 3" key="1">
    <citation type="submission" date="2014-02" db="EMBL/GenBank/DDBJ databases">
        <title>The small core and large imbalanced accessory genome model reveals a collaborative survival strategy of Sorangium cellulosum strains in nature.</title>
        <authorList>
            <person name="Han K."/>
            <person name="Peng R."/>
            <person name="Blom J."/>
            <person name="Li Y.-Z."/>
        </authorList>
    </citation>
    <scope>NUCLEOTIDE SEQUENCE [LARGE SCALE GENOMIC DNA]</scope>
    <source>
        <strain evidence="2 3">So0157-18</strain>
    </source>
</reference>
<feature type="transmembrane region" description="Helical" evidence="1">
    <location>
        <begin position="407"/>
        <end position="424"/>
    </location>
</feature>
<feature type="transmembrane region" description="Helical" evidence="1">
    <location>
        <begin position="218"/>
        <end position="238"/>
    </location>
</feature>
<feature type="transmembrane region" description="Helical" evidence="1">
    <location>
        <begin position="315"/>
        <end position="336"/>
    </location>
</feature>
<feature type="transmembrane region" description="Helical" evidence="1">
    <location>
        <begin position="186"/>
        <end position="206"/>
    </location>
</feature>
<accession>A0A150PK53</accession>
<dbReference type="AlphaFoldDB" id="A0A150PK53"/>
<keyword evidence="1" id="KW-0472">Membrane</keyword>
<keyword evidence="1" id="KW-0812">Transmembrane</keyword>
<evidence type="ECO:0000256" key="1">
    <source>
        <dbReference type="SAM" id="Phobius"/>
    </source>
</evidence>
<feature type="transmembrane region" description="Helical" evidence="1">
    <location>
        <begin position="454"/>
        <end position="470"/>
    </location>
</feature>
<comment type="caution">
    <text evidence="2">The sequence shown here is derived from an EMBL/GenBank/DDBJ whole genome shotgun (WGS) entry which is preliminary data.</text>
</comment>
<gene>
    <name evidence="2" type="ORF">BE04_45985</name>
</gene>
<sequence>MPWLLLALIATLVGAWRVACALGLRRTIDIATAFTLVFCVQMMGLALLVGGLLGRLSPAPMLLAALLVAAVEVWLTGRGSIDETRARSAALARDGLGHALRGSLRRPVVAVFGLLVAVQYAWRAALGSFLPASDWDGLVYHMTGPAVWLQQGHIGYTPQQIWADVYPQGQELFIAWIGTFTGSLRLAWTSGMPFFLLGVLSVAGLARTAGAGRAHATLAGLGFLAIPAVLVQASTTYVDVATSTTILAASQMVLAPARVVRSDEPAAPVLRRYLFVAGLALAVGTSIKSYNLLAAALVFCVALAQARRMTRMGTLLASASALLVVPSLLLSSYWYLRTWLKYGNPLHPFPMMGFEGKLSFDDIMRDNTPPEIWNAHGLLAKLWGSWSADLTRHAFRYDQRLGGFGPQWVYVLLPALLIGLAVFLRRRQWDLLWGLALPLGVLLVAHPGPWWARYTLFLAGLGCVCLAAALDVVRPRIVGTALGAVFACVSVLGMWWATDPTHIVGLSGSAWTLLTAGQAVEYMRDPALQERIDPVWGYEPIRRLPDGSAIGATIDGPQHVVLLLGERRQRNVVSLGWSRDIKDLRKAVQESGAKYVLLGSTGADADLYLAAIADAAHFRHLVHDGGVRGFDLFEFREAGDGEVGEIPAGDGPDQRK</sequence>
<dbReference type="EMBL" id="JELX01002248">
    <property type="protein sequence ID" value="KYF56061.1"/>
    <property type="molecule type" value="Genomic_DNA"/>
</dbReference>
<evidence type="ECO:0000313" key="3">
    <source>
        <dbReference type="Proteomes" id="UP000075604"/>
    </source>
</evidence>
<feature type="transmembrane region" description="Helical" evidence="1">
    <location>
        <begin position="431"/>
        <end position="448"/>
    </location>
</feature>
<keyword evidence="1" id="KW-1133">Transmembrane helix</keyword>
<dbReference type="Proteomes" id="UP000075604">
    <property type="component" value="Unassembled WGS sequence"/>
</dbReference>
<feature type="transmembrane region" description="Helical" evidence="1">
    <location>
        <begin position="108"/>
        <end position="130"/>
    </location>
</feature>
<feature type="transmembrane region" description="Helical" evidence="1">
    <location>
        <begin position="30"/>
        <end position="53"/>
    </location>
</feature>
<organism evidence="2 3">
    <name type="scientific">Sorangium cellulosum</name>
    <name type="common">Polyangium cellulosum</name>
    <dbReference type="NCBI Taxonomy" id="56"/>
    <lineage>
        <taxon>Bacteria</taxon>
        <taxon>Pseudomonadati</taxon>
        <taxon>Myxococcota</taxon>
        <taxon>Polyangia</taxon>
        <taxon>Polyangiales</taxon>
        <taxon>Polyangiaceae</taxon>
        <taxon>Sorangium</taxon>
    </lineage>
</organism>